<feature type="transmembrane region" description="Helical" evidence="9">
    <location>
        <begin position="135"/>
        <end position="152"/>
    </location>
</feature>
<keyword evidence="6 9" id="KW-0067">ATP-binding</keyword>
<feature type="transmembrane region" description="Helical" evidence="9">
    <location>
        <begin position="255"/>
        <end position="279"/>
    </location>
</feature>
<feature type="transmembrane region" description="Helical" evidence="9">
    <location>
        <begin position="202"/>
        <end position="222"/>
    </location>
</feature>
<comment type="subcellular location">
    <subcellularLocation>
        <location evidence="1">Membrane</location>
        <topology evidence="1">Multi-pass membrane protein</topology>
    </subcellularLocation>
    <subcellularLocation>
        <location evidence="9">Plastid</location>
        <location evidence="9">Chloroplast membrane</location>
        <topology evidence="9">Multi-pass membrane protein</topology>
    </subcellularLocation>
</comment>
<feature type="compositionally biased region" description="Low complexity" evidence="10">
    <location>
        <begin position="426"/>
        <end position="459"/>
    </location>
</feature>
<evidence type="ECO:0000256" key="8">
    <source>
        <dbReference type="ARBA" id="ARBA00023136"/>
    </source>
</evidence>
<feature type="region of interest" description="Disordered" evidence="10">
    <location>
        <begin position="755"/>
        <end position="814"/>
    </location>
</feature>
<feature type="transmembrane region" description="Helical" evidence="9">
    <location>
        <begin position="543"/>
        <end position="562"/>
    </location>
</feature>
<feature type="transmembrane region" description="Helical" evidence="9">
    <location>
        <begin position="631"/>
        <end position="649"/>
    </location>
</feature>
<feature type="transmembrane region" description="Helical" evidence="9">
    <location>
        <begin position="291"/>
        <end position="314"/>
    </location>
</feature>
<keyword evidence="3 9" id="KW-0813">Transport</keyword>
<comment type="similarity">
    <text evidence="2 9">Belongs to the ADP/ATP translocase tlc family.</text>
</comment>
<gene>
    <name evidence="11" type="ORF">DTER00134_LOCUS3501</name>
</gene>
<feature type="compositionally biased region" description="Basic residues" evidence="10">
    <location>
        <begin position="474"/>
        <end position="484"/>
    </location>
</feature>
<evidence type="ECO:0000256" key="4">
    <source>
        <dbReference type="ARBA" id="ARBA00022692"/>
    </source>
</evidence>
<evidence type="ECO:0000256" key="6">
    <source>
        <dbReference type="ARBA" id="ARBA00022840"/>
    </source>
</evidence>
<evidence type="ECO:0000256" key="3">
    <source>
        <dbReference type="ARBA" id="ARBA00022448"/>
    </source>
</evidence>
<dbReference type="PANTHER" id="PTHR31187">
    <property type="match status" value="1"/>
</dbReference>
<evidence type="ECO:0000256" key="2">
    <source>
        <dbReference type="ARBA" id="ARBA00007127"/>
    </source>
</evidence>
<feature type="transmembrane region" description="Helical" evidence="9">
    <location>
        <begin position="574"/>
        <end position="594"/>
    </location>
</feature>
<dbReference type="GO" id="GO:0005471">
    <property type="term" value="F:ATP:ADP antiporter activity"/>
    <property type="evidence" value="ECO:0007669"/>
    <property type="project" value="InterPro"/>
</dbReference>
<dbReference type="Pfam" id="PF03219">
    <property type="entry name" value="TLC"/>
    <property type="match status" value="3"/>
</dbReference>
<keyword evidence="4 9" id="KW-0812">Transmembrane</keyword>
<dbReference type="EMBL" id="HBIP01006751">
    <property type="protein sequence ID" value="CAE0488437.1"/>
    <property type="molecule type" value="Transcribed_RNA"/>
</dbReference>
<name>A0A7S3QP94_DUNTE</name>
<evidence type="ECO:0000256" key="9">
    <source>
        <dbReference type="RuleBase" id="RU363121"/>
    </source>
</evidence>
<feature type="transmembrane region" description="Helical" evidence="9">
    <location>
        <begin position="172"/>
        <end position="190"/>
    </location>
</feature>
<keyword evidence="8 9" id="KW-0472">Membrane</keyword>
<dbReference type="AlphaFoldDB" id="A0A7S3QP94"/>
<evidence type="ECO:0000256" key="1">
    <source>
        <dbReference type="ARBA" id="ARBA00004141"/>
    </source>
</evidence>
<keyword evidence="5 9" id="KW-0547">Nucleotide-binding</keyword>
<feature type="compositionally biased region" description="Polar residues" evidence="10">
    <location>
        <begin position="794"/>
        <end position="814"/>
    </location>
</feature>
<proteinExistence type="inferred from homology"/>
<feature type="transmembrane region" description="Helical" evidence="9">
    <location>
        <begin position="699"/>
        <end position="720"/>
    </location>
</feature>
<keyword evidence="9" id="KW-0150">Chloroplast</keyword>
<dbReference type="InterPro" id="IPR004667">
    <property type="entry name" value="ADP_ATP_car_bac_type"/>
</dbReference>
<keyword evidence="9" id="KW-0934">Plastid</keyword>
<evidence type="ECO:0000256" key="7">
    <source>
        <dbReference type="ARBA" id="ARBA00022989"/>
    </source>
</evidence>
<keyword evidence="7 9" id="KW-1133">Transmembrane helix</keyword>
<feature type="transmembrane region" description="Helical" evidence="9">
    <location>
        <begin position="334"/>
        <end position="354"/>
    </location>
</feature>
<dbReference type="GO" id="GO:0005524">
    <property type="term" value="F:ATP binding"/>
    <property type="evidence" value="ECO:0007669"/>
    <property type="project" value="UniProtKB-KW"/>
</dbReference>
<organism evidence="11">
    <name type="scientific">Dunaliella tertiolecta</name>
    <name type="common">Green alga</name>
    <dbReference type="NCBI Taxonomy" id="3047"/>
    <lineage>
        <taxon>Eukaryota</taxon>
        <taxon>Viridiplantae</taxon>
        <taxon>Chlorophyta</taxon>
        <taxon>core chlorophytes</taxon>
        <taxon>Chlorophyceae</taxon>
        <taxon>CS clade</taxon>
        <taxon>Chlamydomonadales</taxon>
        <taxon>Dunaliellaceae</taxon>
        <taxon>Dunaliella</taxon>
    </lineage>
</organism>
<protein>
    <recommendedName>
        <fullName evidence="9">ADP,ATP carrier protein</fullName>
    </recommendedName>
</protein>
<reference evidence="11" key="1">
    <citation type="submission" date="2021-01" db="EMBL/GenBank/DDBJ databases">
        <authorList>
            <person name="Corre E."/>
            <person name="Pelletier E."/>
            <person name="Niang G."/>
            <person name="Scheremetjew M."/>
            <person name="Finn R."/>
            <person name="Kale V."/>
            <person name="Holt S."/>
            <person name="Cochrane G."/>
            <person name="Meng A."/>
            <person name="Brown T."/>
            <person name="Cohen L."/>
        </authorList>
    </citation>
    <scope>NUCLEOTIDE SEQUENCE</scope>
    <source>
        <strain evidence="11">CCMP1320</strain>
    </source>
</reference>
<dbReference type="PANTHER" id="PTHR31187:SF1">
    <property type="entry name" value="ADP,ATP CARRIER PROTEIN 1"/>
    <property type="match status" value="1"/>
</dbReference>
<evidence type="ECO:0000256" key="5">
    <source>
        <dbReference type="ARBA" id="ARBA00022741"/>
    </source>
</evidence>
<feature type="region of interest" description="Disordered" evidence="10">
    <location>
        <begin position="400"/>
        <end position="484"/>
    </location>
</feature>
<evidence type="ECO:0000256" key="10">
    <source>
        <dbReference type="SAM" id="MobiDB-lite"/>
    </source>
</evidence>
<sequence length="814" mass="86276">MRMHACAGFSFSVHWQEAAMPLPMRQMGKVGSSPSCLPVPMRPCTAAQAHAGLGLGRLLPSRTSLIQPAVNGSYSSSSSSSSSIRAAESRREKFASRVKCHSSTPDAAMPPHKDETFLEAVQNAYGRFTGLAGKFMPMVCLFFFLSFVNTILDSLKDTLVITASGGGAQVIPYLTVYAVLPSSVIFLVAYSFASQRLTRGQLFNAIVAVFMSFFAAFAFIMYPNHELLHPHGAADALSQILPNGVEGLVGMIRNWTFTLFFCISELWGDVCLGLLFWGLANDITSLSDAGLMYPLFGLGANLAQALAGSVLKFFSNFSHGMGTGGGASFCQEVQGLMCVVMLFSAAALTLHSVIDRNHRRALLRERQERKAEEKRLKEKLKAEGFSTEQLRLRLEVQAALQGETSSGSEEDDDDAQQAQQRDRQASHSSASAGPSSASQRVPASSSSNSNGMGSNAGSPEAASTAPDEGQQKQQGKKGKQQRKPKASVMEIFGVLAASTPIRCLTIMSLAQGLCTNLMEFAWKSHIGLLFPGPKEFTAFMGDVSMWQGLVTGLLMIATPAMFDKMGWAGVASATPSILLWGGVAFFATCIAYQLGFAGHAAEVAASLASGAAANGSAGASAAAEAAGANSMGGLMLRGLVFGGALLYVFSKSAKFSLFKPAEEMVYISLDEEGRTKGKAAIDVVGTQAGKSGGSVLQQVLLLATGGAIGSILPIMFGFYFTMANGWLKSVQVLSKFANYGHTSSVHESIGVLGSMEEEELRASHPSAHSTPESSMDEEEEGTQGLGLNGRHHSNNGTTDPQDNPSQLQPSQQPR</sequence>
<evidence type="ECO:0000313" key="11">
    <source>
        <dbReference type="EMBL" id="CAE0488437.1"/>
    </source>
</evidence>
<accession>A0A7S3QP94</accession>
<feature type="transmembrane region" description="Helical" evidence="9">
    <location>
        <begin position="486"/>
        <end position="510"/>
    </location>
</feature>
<dbReference type="GO" id="GO:0031969">
    <property type="term" value="C:chloroplast membrane"/>
    <property type="evidence" value="ECO:0007669"/>
    <property type="project" value="UniProtKB-SubCell"/>
</dbReference>